<evidence type="ECO:0000313" key="2">
    <source>
        <dbReference type="Proteomes" id="UP000266673"/>
    </source>
</evidence>
<dbReference type="OrthoDB" id="3863715at2759"/>
<proteinExistence type="predicted"/>
<sequence>MAQLENQEEYQEVINTKLWIQGVITNLRTLLSRKGIYVRRRLFFNKQNSMNELQPMELSNTDYQNRGNDNSMCMQPLQFSIGFGGTNSQESQLIYCLSFKCPKCRRQGHNHFEYGKQCHKCGEYHINTSICPPIEDRKKPLEIIREIKQKEKECNYCHEKGHIEQRCQIKEIYQKNLNIEYGCSESMIYQIGGRKRLYCHEYQYFFMLILPHGDEQRNEILKRLEKEGLI</sequence>
<accession>A0A397UYU6</accession>
<dbReference type="AlphaFoldDB" id="A0A397UYU6"/>
<protein>
    <recommendedName>
        <fullName evidence="3">CCHC-type domain-containing protein</fullName>
    </recommendedName>
</protein>
<keyword evidence="2" id="KW-1185">Reference proteome</keyword>
<comment type="caution">
    <text evidence="1">The sequence shown here is derived from an EMBL/GenBank/DDBJ whole genome shotgun (WGS) entry which is preliminary data.</text>
</comment>
<dbReference type="EMBL" id="QKWP01000994">
    <property type="protein sequence ID" value="RIB12743.1"/>
    <property type="molecule type" value="Genomic_DNA"/>
</dbReference>
<gene>
    <name evidence="1" type="ORF">C2G38_2199861</name>
</gene>
<evidence type="ECO:0000313" key="1">
    <source>
        <dbReference type="EMBL" id="RIB12743.1"/>
    </source>
</evidence>
<evidence type="ECO:0008006" key="3">
    <source>
        <dbReference type="Google" id="ProtNLM"/>
    </source>
</evidence>
<dbReference type="Proteomes" id="UP000266673">
    <property type="component" value="Unassembled WGS sequence"/>
</dbReference>
<reference evidence="1 2" key="1">
    <citation type="submission" date="2018-06" db="EMBL/GenBank/DDBJ databases">
        <title>Comparative genomics reveals the genomic features of Rhizophagus irregularis, R. cerebriforme, R. diaphanum and Gigaspora rosea, and their symbiotic lifestyle signature.</title>
        <authorList>
            <person name="Morin E."/>
            <person name="San Clemente H."/>
            <person name="Chen E.C.H."/>
            <person name="De La Providencia I."/>
            <person name="Hainaut M."/>
            <person name="Kuo A."/>
            <person name="Kohler A."/>
            <person name="Murat C."/>
            <person name="Tang N."/>
            <person name="Roy S."/>
            <person name="Loubradou J."/>
            <person name="Henrissat B."/>
            <person name="Grigoriev I.V."/>
            <person name="Corradi N."/>
            <person name="Roux C."/>
            <person name="Martin F.M."/>
        </authorList>
    </citation>
    <scope>NUCLEOTIDE SEQUENCE [LARGE SCALE GENOMIC DNA]</scope>
    <source>
        <strain evidence="1 2">DAOM 194757</strain>
    </source>
</reference>
<name>A0A397UYU6_9GLOM</name>
<organism evidence="1 2">
    <name type="scientific">Gigaspora rosea</name>
    <dbReference type="NCBI Taxonomy" id="44941"/>
    <lineage>
        <taxon>Eukaryota</taxon>
        <taxon>Fungi</taxon>
        <taxon>Fungi incertae sedis</taxon>
        <taxon>Mucoromycota</taxon>
        <taxon>Glomeromycotina</taxon>
        <taxon>Glomeromycetes</taxon>
        <taxon>Diversisporales</taxon>
        <taxon>Gigasporaceae</taxon>
        <taxon>Gigaspora</taxon>
    </lineage>
</organism>